<gene>
    <name evidence="1" type="ORF">Patl1_05297</name>
</gene>
<name>A0ACC1BTL7_9ROSI</name>
<dbReference type="Proteomes" id="UP001164250">
    <property type="component" value="Chromosome 3"/>
</dbReference>
<comment type="caution">
    <text evidence="1">The sequence shown here is derived from an EMBL/GenBank/DDBJ whole genome shotgun (WGS) entry which is preliminary data.</text>
</comment>
<keyword evidence="2" id="KW-1185">Reference proteome</keyword>
<accession>A0ACC1BTL7</accession>
<evidence type="ECO:0000313" key="1">
    <source>
        <dbReference type="EMBL" id="KAJ0102452.1"/>
    </source>
</evidence>
<reference evidence="2" key="1">
    <citation type="journal article" date="2023" name="G3 (Bethesda)">
        <title>Genome assembly and association tests identify interacting loci associated with vigor, precocity, and sex in interspecific pistachio rootstocks.</title>
        <authorList>
            <person name="Palmer W."/>
            <person name="Jacygrad E."/>
            <person name="Sagayaradj S."/>
            <person name="Cavanaugh K."/>
            <person name="Han R."/>
            <person name="Bertier L."/>
            <person name="Beede B."/>
            <person name="Kafkas S."/>
            <person name="Golino D."/>
            <person name="Preece J."/>
            <person name="Michelmore R."/>
        </authorList>
    </citation>
    <scope>NUCLEOTIDE SEQUENCE [LARGE SCALE GENOMIC DNA]</scope>
</reference>
<proteinExistence type="predicted"/>
<evidence type="ECO:0000313" key="2">
    <source>
        <dbReference type="Proteomes" id="UP001164250"/>
    </source>
</evidence>
<organism evidence="1 2">
    <name type="scientific">Pistacia atlantica</name>
    <dbReference type="NCBI Taxonomy" id="434234"/>
    <lineage>
        <taxon>Eukaryota</taxon>
        <taxon>Viridiplantae</taxon>
        <taxon>Streptophyta</taxon>
        <taxon>Embryophyta</taxon>
        <taxon>Tracheophyta</taxon>
        <taxon>Spermatophyta</taxon>
        <taxon>Magnoliopsida</taxon>
        <taxon>eudicotyledons</taxon>
        <taxon>Gunneridae</taxon>
        <taxon>Pentapetalae</taxon>
        <taxon>rosids</taxon>
        <taxon>malvids</taxon>
        <taxon>Sapindales</taxon>
        <taxon>Anacardiaceae</taxon>
        <taxon>Pistacia</taxon>
    </lineage>
</organism>
<sequence length="44" mass="4997">MKLSHEYIYFDSISMQLLTAITSQPTITVLTQTISMTPESFISK</sequence>
<protein>
    <submittedName>
        <fullName evidence="1">Uncharacterized protein</fullName>
    </submittedName>
</protein>
<dbReference type="EMBL" id="CM047899">
    <property type="protein sequence ID" value="KAJ0102452.1"/>
    <property type="molecule type" value="Genomic_DNA"/>
</dbReference>